<feature type="non-terminal residue" evidence="1">
    <location>
        <position position="42"/>
    </location>
</feature>
<evidence type="ECO:0000313" key="1">
    <source>
        <dbReference type="EMBL" id="RII92825.1"/>
    </source>
</evidence>
<name>A0ABX9N7A2_9MICO</name>
<gene>
    <name evidence="1" type="ORF">DZF98_05960</name>
</gene>
<accession>A0ABX9N7A2</accession>
<organism evidence="1 2">
    <name type="scientific">Clavibacter californiensis</name>
    <dbReference type="NCBI Taxonomy" id="1401995"/>
    <lineage>
        <taxon>Bacteria</taxon>
        <taxon>Bacillati</taxon>
        <taxon>Actinomycetota</taxon>
        <taxon>Actinomycetes</taxon>
        <taxon>Micrococcales</taxon>
        <taxon>Microbacteriaceae</taxon>
        <taxon>Clavibacter</taxon>
    </lineage>
</organism>
<dbReference type="Proteomes" id="UP000265355">
    <property type="component" value="Unassembled WGS sequence"/>
</dbReference>
<evidence type="ECO:0000313" key="2">
    <source>
        <dbReference type="Proteomes" id="UP000265355"/>
    </source>
</evidence>
<comment type="caution">
    <text evidence="1">The sequence shown here is derived from an EMBL/GenBank/DDBJ whole genome shotgun (WGS) entry which is preliminary data.</text>
</comment>
<dbReference type="EMBL" id="QWEE01000065">
    <property type="protein sequence ID" value="RII92825.1"/>
    <property type="molecule type" value="Genomic_DNA"/>
</dbReference>
<keyword evidence="2" id="KW-1185">Reference proteome</keyword>
<sequence>MSSAAPLGRWIAGRCGAALITLVALSAVVFASASALPGDAAG</sequence>
<protein>
    <submittedName>
        <fullName evidence="1">ABC transporter permease</fullName>
    </submittedName>
</protein>
<proteinExistence type="predicted"/>
<reference evidence="1 2" key="1">
    <citation type="submission" date="2018-08" db="EMBL/GenBank/DDBJ databases">
        <title>Genome Sequence of Clavibacter michiganensis Subspecies type strains, and the Atypical Peach-Colored Strains Isolated from Tomato.</title>
        <authorList>
            <person name="Osdaghi E."/>
            <person name="Portier P."/>
            <person name="Briand M."/>
            <person name="Jacques M.-A."/>
        </authorList>
    </citation>
    <scope>NUCLEOTIDE SEQUENCE [LARGE SCALE GENOMIC DNA]</scope>
    <source>
        <strain evidence="1 2">CFBP 8216</strain>
    </source>
</reference>